<dbReference type="Pfam" id="PF01844">
    <property type="entry name" value="HNH"/>
    <property type="match status" value="1"/>
</dbReference>
<evidence type="ECO:0000259" key="1">
    <source>
        <dbReference type="SMART" id="SM00507"/>
    </source>
</evidence>
<dbReference type="EC" id="3.1.-.-" evidence="2"/>
<organism evidence="2 3">
    <name type="scientific">Mariniflexile litorale</name>
    <dbReference type="NCBI Taxonomy" id="3045158"/>
    <lineage>
        <taxon>Bacteria</taxon>
        <taxon>Pseudomonadati</taxon>
        <taxon>Bacteroidota</taxon>
        <taxon>Flavobacteriia</taxon>
        <taxon>Flavobacteriales</taxon>
        <taxon>Flavobacteriaceae</taxon>
        <taxon>Mariniflexile</taxon>
    </lineage>
</organism>
<feature type="domain" description="HNH nuclease" evidence="1">
    <location>
        <begin position="25"/>
        <end position="86"/>
    </location>
</feature>
<keyword evidence="2" id="KW-0255">Endonuclease</keyword>
<dbReference type="RefSeq" id="WP_308992739.1">
    <property type="nucleotide sequence ID" value="NZ_CP155618.1"/>
</dbReference>
<dbReference type="GO" id="GO:0008270">
    <property type="term" value="F:zinc ion binding"/>
    <property type="evidence" value="ECO:0007669"/>
    <property type="project" value="InterPro"/>
</dbReference>
<evidence type="ECO:0000313" key="3">
    <source>
        <dbReference type="Proteomes" id="UP001224325"/>
    </source>
</evidence>
<dbReference type="GO" id="GO:0003676">
    <property type="term" value="F:nucleic acid binding"/>
    <property type="evidence" value="ECO:0007669"/>
    <property type="project" value="InterPro"/>
</dbReference>
<dbReference type="CDD" id="cd00085">
    <property type="entry name" value="HNHc"/>
    <property type="match status" value="1"/>
</dbReference>
<keyword evidence="3" id="KW-1185">Reference proteome</keyword>
<dbReference type="SMART" id="SM00507">
    <property type="entry name" value="HNHc"/>
    <property type="match status" value="1"/>
</dbReference>
<proteinExistence type="predicted"/>
<dbReference type="EMBL" id="CP155618">
    <property type="protein sequence ID" value="XBL13863.1"/>
    <property type="molecule type" value="Genomic_DNA"/>
</dbReference>
<keyword evidence="2" id="KW-0378">Hydrolase</keyword>
<dbReference type="AlphaFoldDB" id="A0AAU7EFF5"/>
<gene>
    <name evidence="2" type="ORF">QLS71_016260</name>
</gene>
<protein>
    <submittedName>
        <fullName evidence="2">HNH endonuclease signature motif containing protein</fullName>
        <ecNumber evidence="2">3.1.-.-</ecNumber>
    </submittedName>
</protein>
<evidence type="ECO:0000313" key="2">
    <source>
        <dbReference type="EMBL" id="XBL13863.1"/>
    </source>
</evidence>
<dbReference type="GO" id="GO:0016787">
    <property type="term" value="F:hydrolase activity"/>
    <property type="evidence" value="ECO:0007669"/>
    <property type="project" value="UniProtKB-KW"/>
</dbReference>
<dbReference type="InterPro" id="IPR002711">
    <property type="entry name" value="HNH"/>
</dbReference>
<dbReference type="KEGG" id="mlil:QLS71_016260"/>
<dbReference type="InterPro" id="IPR003615">
    <property type="entry name" value="HNH_nuc"/>
</dbReference>
<keyword evidence="2" id="KW-0540">Nuclease</keyword>
<sequence length="199" mass="23890">MSIFRNHTPKRRNINGNVNTYGDHRTDLKLDFKDRCGYCNDVDNLRFIWFEIDHFIPKKRNKKQFLTIKTETDYSNLVYSCRSCNNAKRNKWPSNDENVPNINNEGFIDPCDDEYNSQFNRLNSGRITPETDLGDWMYNAMKLYKPQHEILWNIEQLHELIKEVRALVAKSPNDDIDLMKRLIKLYNTYDDYIQKLFKH</sequence>
<reference evidence="2" key="1">
    <citation type="submission" date="2024-04" db="EMBL/GenBank/DDBJ databases">
        <title>Mariniflexile litorale, isolated from the shallow sediments of the Sea of Japan.</title>
        <authorList>
            <person name="Romanenko L."/>
            <person name="Isaeva M."/>
        </authorList>
    </citation>
    <scope>NUCLEOTIDE SEQUENCE [LARGE SCALE GENOMIC DNA]</scope>
    <source>
        <strain evidence="2">KMM 9835</strain>
    </source>
</reference>
<dbReference type="Gene3D" id="1.10.30.50">
    <property type="match status" value="1"/>
</dbReference>
<name>A0AAU7EFF5_9FLAO</name>
<accession>A0AAU7EFF5</accession>
<dbReference type="Proteomes" id="UP001224325">
    <property type="component" value="Chromosome"/>
</dbReference>
<dbReference type="GO" id="GO:0004519">
    <property type="term" value="F:endonuclease activity"/>
    <property type="evidence" value="ECO:0007669"/>
    <property type="project" value="UniProtKB-KW"/>
</dbReference>